<dbReference type="RefSeq" id="WP_227230010.1">
    <property type="nucleotide sequence ID" value="NZ_JAJCVJ010000002.1"/>
</dbReference>
<keyword evidence="1" id="KW-0812">Transmembrane</keyword>
<dbReference type="Proteomes" id="UP001596201">
    <property type="component" value="Unassembled WGS sequence"/>
</dbReference>
<feature type="transmembrane region" description="Helical" evidence="1">
    <location>
        <begin position="35"/>
        <end position="56"/>
    </location>
</feature>
<keyword evidence="3" id="KW-1185">Reference proteome</keyword>
<accession>A0ABD5RCN3</accession>
<dbReference type="AlphaFoldDB" id="A0ABD5RCN3"/>
<comment type="caution">
    <text evidence="2">The sequence shown here is derived from an EMBL/GenBank/DDBJ whole genome shotgun (WGS) entry which is preliminary data.</text>
</comment>
<name>A0ABD5RCN3_9EURY</name>
<organism evidence="2 3">
    <name type="scientific">Salinirubrum litoreum</name>
    <dbReference type="NCBI Taxonomy" id="1126234"/>
    <lineage>
        <taxon>Archaea</taxon>
        <taxon>Methanobacteriati</taxon>
        <taxon>Methanobacteriota</taxon>
        <taxon>Stenosarchaea group</taxon>
        <taxon>Halobacteria</taxon>
        <taxon>Halobacteriales</taxon>
        <taxon>Haloferacaceae</taxon>
        <taxon>Salinirubrum</taxon>
    </lineage>
</organism>
<reference evidence="2 3" key="1">
    <citation type="journal article" date="2019" name="Int. J. Syst. Evol. Microbiol.">
        <title>The Global Catalogue of Microorganisms (GCM) 10K type strain sequencing project: providing services to taxonomists for standard genome sequencing and annotation.</title>
        <authorList>
            <consortium name="The Broad Institute Genomics Platform"/>
            <consortium name="The Broad Institute Genome Sequencing Center for Infectious Disease"/>
            <person name="Wu L."/>
            <person name="Ma J."/>
        </authorList>
    </citation>
    <scope>NUCLEOTIDE SEQUENCE [LARGE SCALE GENOMIC DNA]</scope>
    <source>
        <strain evidence="2 3">CGMCC 1.12237</strain>
    </source>
</reference>
<evidence type="ECO:0000313" key="3">
    <source>
        <dbReference type="Proteomes" id="UP001596201"/>
    </source>
</evidence>
<keyword evidence="1" id="KW-1133">Transmembrane helix</keyword>
<dbReference type="EMBL" id="JBHSKX010000002">
    <property type="protein sequence ID" value="MFC5367764.1"/>
    <property type="molecule type" value="Genomic_DNA"/>
</dbReference>
<gene>
    <name evidence="2" type="ORF">ACFPJ5_12550</name>
</gene>
<protein>
    <recommendedName>
        <fullName evidence="4">PEP-CTERM protein-sorting domain-containing protein</fullName>
    </recommendedName>
</protein>
<proteinExistence type="predicted"/>
<evidence type="ECO:0008006" key="4">
    <source>
        <dbReference type="Google" id="ProtNLM"/>
    </source>
</evidence>
<evidence type="ECO:0000256" key="1">
    <source>
        <dbReference type="SAM" id="Phobius"/>
    </source>
</evidence>
<evidence type="ECO:0000313" key="2">
    <source>
        <dbReference type="EMBL" id="MFC5367764.1"/>
    </source>
</evidence>
<keyword evidence="1" id="KW-0472">Membrane</keyword>
<sequence length="59" mass="6327">MDRWALVSLVCVGCALAAMVGVSAGVVPQPSFTEPVWYGLLVLVVGYWLAFVRWAGGEE</sequence>